<dbReference type="InterPro" id="IPR013990">
    <property type="entry name" value="WHy-dom"/>
</dbReference>
<dbReference type="Gene3D" id="2.60.40.1820">
    <property type="match status" value="1"/>
</dbReference>
<gene>
    <name evidence="2" type="ORF">L21_0806</name>
</gene>
<protein>
    <recommendedName>
        <fullName evidence="1">Water stress and hypersensitive response domain-containing protein</fullName>
    </recommendedName>
</protein>
<dbReference type="Pfam" id="PF03168">
    <property type="entry name" value="LEA_2"/>
    <property type="match status" value="1"/>
</dbReference>
<feature type="domain" description="Water stress and hypersensitive response" evidence="1">
    <location>
        <begin position="40"/>
        <end position="159"/>
    </location>
</feature>
<dbReference type="AlphaFoldDB" id="A0A1M4MJ12"/>
<dbReference type="RefSeq" id="WP_074369209.1">
    <property type="nucleotide sequence ID" value="NZ_FMID01000021.1"/>
</dbReference>
<evidence type="ECO:0000259" key="1">
    <source>
        <dbReference type="SMART" id="SM00769"/>
    </source>
</evidence>
<accession>A0A1M4MJ12</accession>
<dbReference type="Proteomes" id="UP000184671">
    <property type="component" value="Unassembled WGS sequence"/>
</dbReference>
<dbReference type="OrthoDB" id="105458at2157"/>
<organism evidence="2 3">
    <name type="scientific">Methanoculleus chikugoensis</name>
    <dbReference type="NCBI Taxonomy" id="118126"/>
    <lineage>
        <taxon>Archaea</taxon>
        <taxon>Methanobacteriati</taxon>
        <taxon>Methanobacteriota</taxon>
        <taxon>Stenosarchaea group</taxon>
        <taxon>Methanomicrobia</taxon>
        <taxon>Methanomicrobiales</taxon>
        <taxon>Methanomicrobiaceae</taxon>
        <taxon>Methanoculleus</taxon>
    </lineage>
</organism>
<dbReference type="SUPFAM" id="SSF117070">
    <property type="entry name" value="LEA14-like"/>
    <property type="match status" value="1"/>
</dbReference>
<evidence type="ECO:0000313" key="2">
    <source>
        <dbReference type="EMBL" id="SCL74919.1"/>
    </source>
</evidence>
<dbReference type="GO" id="GO:0009269">
    <property type="term" value="P:response to desiccation"/>
    <property type="evidence" value="ECO:0007669"/>
    <property type="project" value="InterPro"/>
</dbReference>
<dbReference type="EMBL" id="FMID01000021">
    <property type="protein sequence ID" value="SCL74919.1"/>
    <property type="molecule type" value="Genomic_DNA"/>
</dbReference>
<reference evidence="2 3" key="1">
    <citation type="submission" date="2016-08" db="EMBL/GenBank/DDBJ databases">
        <authorList>
            <person name="Seilhamer J.J."/>
        </authorList>
    </citation>
    <scope>NUCLEOTIDE SEQUENCE [LARGE SCALE GENOMIC DNA]</scope>
    <source>
        <strain evidence="2">L21-II-0</strain>
    </source>
</reference>
<evidence type="ECO:0000313" key="3">
    <source>
        <dbReference type="Proteomes" id="UP000184671"/>
    </source>
</evidence>
<proteinExistence type="predicted"/>
<name>A0A1M4MJ12_9EURY</name>
<dbReference type="InterPro" id="IPR004864">
    <property type="entry name" value="LEA_2"/>
</dbReference>
<dbReference type="SMART" id="SM00769">
    <property type="entry name" value="WHy"/>
    <property type="match status" value="1"/>
</dbReference>
<sequence length="172" mass="18238">MSRQTSIPAGGIRRTAVTLLIAVLLCSAGCMAPALQEPTITLSGVGIENITPGSTDLLPHFIIDNPNPIGATLTRVSFDVYFIDGGRWVFLAHGERGGFAIQPNAETAVSIPVTVDNLRLVQGLLRGLADGEVTLRVTGSGVLDFGITTFEVPFDRTVEVRPGQAREAARIK</sequence>
<dbReference type="STRING" id="118126.L21_0806"/>